<accession>A0ABN1XE19</accession>
<evidence type="ECO:0000313" key="2">
    <source>
        <dbReference type="Proteomes" id="UP001500282"/>
    </source>
</evidence>
<reference evidence="1 2" key="1">
    <citation type="journal article" date="2019" name="Int. J. Syst. Evol. Microbiol.">
        <title>The Global Catalogue of Microorganisms (GCM) 10K type strain sequencing project: providing services to taxonomists for standard genome sequencing and annotation.</title>
        <authorList>
            <consortium name="The Broad Institute Genomics Platform"/>
            <consortium name="The Broad Institute Genome Sequencing Center for Infectious Disease"/>
            <person name="Wu L."/>
            <person name="Ma J."/>
        </authorList>
    </citation>
    <scope>NUCLEOTIDE SEQUENCE [LARGE SCALE GENOMIC DNA]</scope>
    <source>
        <strain evidence="1 2">JCM 11448</strain>
    </source>
</reference>
<proteinExistence type="predicted"/>
<gene>
    <name evidence="1" type="ORF">GCM10009579_87240</name>
</gene>
<keyword evidence="2" id="KW-1185">Reference proteome</keyword>
<dbReference type="Proteomes" id="UP001500282">
    <property type="component" value="Unassembled WGS sequence"/>
</dbReference>
<comment type="caution">
    <text evidence="1">The sequence shown here is derived from an EMBL/GenBank/DDBJ whole genome shotgun (WGS) entry which is preliminary data.</text>
</comment>
<name>A0ABN1XE19_9ACTN</name>
<protein>
    <submittedName>
        <fullName evidence="1">Uncharacterized protein</fullName>
    </submittedName>
</protein>
<dbReference type="EMBL" id="BAAAIH010000103">
    <property type="protein sequence ID" value="GAA1304124.1"/>
    <property type="molecule type" value="Genomic_DNA"/>
</dbReference>
<evidence type="ECO:0000313" key="1">
    <source>
        <dbReference type="EMBL" id="GAA1304124.1"/>
    </source>
</evidence>
<organism evidence="1 2">
    <name type="scientific">Streptomyces javensis</name>
    <dbReference type="NCBI Taxonomy" id="114698"/>
    <lineage>
        <taxon>Bacteria</taxon>
        <taxon>Bacillati</taxon>
        <taxon>Actinomycetota</taxon>
        <taxon>Actinomycetes</taxon>
        <taxon>Kitasatosporales</taxon>
        <taxon>Streptomycetaceae</taxon>
        <taxon>Streptomyces</taxon>
        <taxon>Streptomyces violaceusniger group</taxon>
    </lineage>
</organism>
<sequence>MTAVVNDQRTGRSLVSEELFGSLAHFVATHNAQTPERAERIADQAIAFLATVATATVPMVPSDDVDMGLHAFLLHTKAYGEFCDQHAGRFLHHNPGPGGGGRTLEAVTASAHAMKAAGFMVFDDLWTVNGENAAQCDSDCGRPYGQAE</sequence>